<dbReference type="InParanoid" id="A0A1Y2GT14"/>
<dbReference type="OrthoDB" id="1076608at2759"/>
<comment type="caution">
    <text evidence="13">The sequence shown here is derived from an EMBL/GenBank/DDBJ whole genome shotgun (WGS) entry which is preliminary data.</text>
</comment>
<dbReference type="GO" id="GO:0005886">
    <property type="term" value="C:plasma membrane"/>
    <property type="evidence" value="ECO:0007669"/>
    <property type="project" value="TreeGrafter"/>
</dbReference>
<comment type="subcellular location">
    <subcellularLocation>
        <location evidence="1">Membrane</location>
        <topology evidence="1">Multi-pass membrane protein</topology>
    </subcellularLocation>
</comment>
<dbReference type="InterPro" id="IPR032880">
    <property type="entry name" value="CSC1/OSCA1-like_N"/>
</dbReference>
<evidence type="ECO:0000259" key="10">
    <source>
        <dbReference type="Pfam" id="PF12621"/>
    </source>
</evidence>
<evidence type="ECO:0000259" key="11">
    <source>
        <dbReference type="Pfam" id="PF13967"/>
    </source>
</evidence>
<keyword evidence="5 8" id="KW-1133">Transmembrane helix</keyword>
<keyword evidence="14" id="KW-1185">Reference proteome</keyword>
<dbReference type="InterPro" id="IPR022257">
    <property type="entry name" value="PHM7_ext"/>
</dbReference>
<dbReference type="InterPro" id="IPR027815">
    <property type="entry name" value="CSC1/OSCA1-like_cyt"/>
</dbReference>
<feature type="region of interest" description="Disordered" evidence="7">
    <location>
        <begin position="815"/>
        <end position="870"/>
    </location>
</feature>
<keyword evidence="3" id="KW-0813">Transport</keyword>
<evidence type="ECO:0000313" key="13">
    <source>
        <dbReference type="EMBL" id="ORZ21953.1"/>
    </source>
</evidence>
<dbReference type="InterPro" id="IPR045122">
    <property type="entry name" value="Csc1-like"/>
</dbReference>
<keyword evidence="6 8" id="KW-0472">Membrane</keyword>
<dbReference type="PANTHER" id="PTHR13018:SF139">
    <property type="entry name" value="PHOSPHATE METABOLISM PROTEIN 7"/>
    <property type="match status" value="1"/>
</dbReference>
<evidence type="ECO:0000256" key="8">
    <source>
        <dbReference type="SAM" id="Phobius"/>
    </source>
</evidence>
<feature type="domain" description="CSC1/OSCA1-like 7TM region" evidence="9">
    <location>
        <begin position="269"/>
        <end position="543"/>
    </location>
</feature>
<dbReference type="RefSeq" id="XP_021883204.1">
    <property type="nucleotide sequence ID" value="XM_022029952.1"/>
</dbReference>
<feature type="transmembrane region" description="Helical" evidence="8">
    <location>
        <begin position="362"/>
        <end position="381"/>
    </location>
</feature>
<evidence type="ECO:0008006" key="15">
    <source>
        <dbReference type="Google" id="ProtNLM"/>
    </source>
</evidence>
<dbReference type="AlphaFoldDB" id="A0A1Y2GT14"/>
<feature type="transmembrane region" description="Helical" evidence="8">
    <location>
        <begin position="555"/>
        <end position="573"/>
    </location>
</feature>
<feature type="transmembrane region" description="Helical" evidence="8">
    <location>
        <begin position="486"/>
        <end position="503"/>
    </location>
</feature>
<dbReference type="GeneID" id="33571795"/>
<dbReference type="GO" id="GO:0005227">
    <property type="term" value="F:calcium-activated cation channel activity"/>
    <property type="evidence" value="ECO:0007669"/>
    <property type="project" value="InterPro"/>
</dbReference>
<comment type="similarity">
    <text evidence="2">Belongs to the CSC1 (TC 1.A.17) family.</text>
</comment>
<evidence type="ECO:0000256" key="2">
    <source>
        <dbReference type="ARBA" id="ARBA00007779"/>
    </source>
</evidence>
<evidence type="ECO:0000256" key="6">
    <source>
        <dbReference type="ARBA" id="ARBA00023136"/>
    </source>
</evidence>
<feature type="region of interest" description="Disordered" evidence="7">
    <location>
        <begin position="646"/>
        <end position="675"/>
    </location>
</feature>
<feature type="transmembrane region" description="Helical" evidence="8">
    <location>
        <begin position="315"/>
        <end position="341"/>
    </location>
</feature>
<dbReference type="Pfam" id="PF12621">
    <property type="entry name" value="PHM7_ext"/>
    <property type="match status" value="1"/>
</dbReference>
<evidence type="ECO:0000256" key="5">
    <source>
        <dbReference type="ARBA" id="ARBA00022989"/>
    </source>
</evidence>
<dbReference type="Proteomes" id="UP000193648">
    <property type="component" value="Unassembled WGS sequence"/>
</dbReference>
<feature type="compositionally biased region" description="Polar residues" evidence="7">
    <location>
        <begin position="736"/>
        <end position="756"/>
    </location>
</feature>
<feature type="domain" description="10TM putative phosphate transporter extracellular tail" evidence="10">
    <location>
        <begin position="882"/>
        <end position="933"/>
    </location>
</feature>
<name>A0A1Y2GT14_9FUNG</name>
<feature type="transmembrane region" description="Helical" evidence="8">
    <location>
        <begin position="271"/>
        <end position="295"/>
    </location>
</feature>
<feature type="transmembrane region" description="Helical" evidence="8">
    <location>
        <begin position="43"/>
        <end position="61"/>
    </location>
</feature>
<proteinExistence type="inferred from homology"/>
<dbReference type="EMBL" id="MCFF01000011">
    <property type="protein sequence ID" value="ORZ21953.1"/>
    <property type="molecule type" value="Genomic_DNA"/>
</dbReference>
<evidence type="ECO:0000256" key="7">
    <source>
        <dbReference type="SAM" id="MobiDB-lite"/>
    </source>
</evidence>
<feature type="transmembrane region" description="Helical" evidence="8">
    <location>
        <begin position="524"/>
        <end position="543"/>
    </location>
</feature>
<evidence type="ECO:0000259" key="12">
    <source>
        <dbReference type="Pfam" id="PF14703"/>
    </source>
</evidence>
<feature type="domain" description="CSC1/OSCA1-like N-terminal transmembrane" evidence="11">
    <location>
        <begin position="2"/>
        <end position="63"/>
    </location>
</feature>
<evidence type="ECO:0000259" key="9">
    <source>
        <dbReference type="Pfam" id="PF02714"/>
    </source>
</evidence>
<evidence type="ECO:0000256" key="1">
    <source>
        <dbReference type="ARBA" id="ARBA00004141"/>
    </source>
</evidence>
<gene>
    <name evidence="13" type="ORF">BCR41DRAFT_420854</name>
</gene>
<organism evidence="13 14">
    <name type="scientific">Lobosporangium transversale</name>
    <dbReference type="NCBI Taxonomy" id="64571"/>
    <lineage>
        <taxon>Eukaryota</taxon>
        <taxon>Fungi</taxon>
        <taxon>Fungi incertae sedis</taxon>
        <taxon>Mucoromycota</taxon>
        <taxon>Mortierellomycotina</taxon>
        <taxon>Mortierellomycetes</taxon>
        <taxon>Mortierellales</taxon>
        <taxon>Mortierellaceae</taxon>
        <taxon>Lobosporangium</taxon>
    </lineage>
</organism>
<sequence>MFFAGCTLLSIPILIPINMKGGINGKGLQLFNIGNVNTQWRLWFHLTLTYIFTASAIGLLWREMHEYTRRRHAFLLSEKHGKTPQATTILVTAIPKGLNSEIALYNIFNRFPGGVAKIWINRHTKNLMNLCKERNNVVKELEMAEYKYIRSAYKKRSKNDPPIKEPQRPIGKTSRIPCRGERVDLVEYNIVRLCRLNQQIEEAQRTGSLESLNSAFIQFRSQFAAHSAVQTVVHPKPFMMAPIYAEISPLNVVWDNMSLDSLARKGRYTTILVASTAMILLWTIPTIFISSLATISDIVSKVSFLAFLEKLPTGILGIIQGILPPLLLAGLMALLPVLLTMMATYEGHVRYSDISLSVMSKYFFFLVTNVLLISTLSGGIIKTWEKLTEDSFRFDTIIRRFSENLPNASTFFITYVLLRALTGPALELLQIIPLLLNLFFTRILAKSPRQIWSVQGRLESVNYGILFPPQTLMFCIGIVYATMAPLILPFVTLYFTLHYFVFRHQFLYVYLQPFETGGLAFPKAVKQVFTGIFISQITLFGIFLMKQADANFGPAVPQLVLLGILFVCTALALSNMNEAFNPLVEFLPVALFSDDLHVDQDGVVTDSTERATKASRHLHDEEAVRPNDDNNGAIMRLDNLSRDNLTSERFPLPEDNAQPRIQTNKQEQDDNNELEDGYSMRPVIHEDTMLDYSTQSFRHRHPYTNHLTTLSTDHERRRSLYKSMSAPDDGFKHSLHPSSPETSKLSLSQSAHQLSPQLKYMPMPMPTQQEDSKRPSLRSHYFNDGSPRSLARPMSFLDRPPSFMMHRRRQGSFVDRPGSIWVDGSSPPSQSRYRFPPQEQQYQQQQCQEQQQRQEQQQQQQQQQQSVDGVPIARGPEDIELERLQDQAYCHPAIYNVQKPVWLPMDQRGIVQGEIDRLTSLGIVVATDGAILNGATAKAQVGGIIYAPGEEIQYRLERGE</sequence>
<dbReference type="InterPro" id="IPR003864">
    <property type="entry name" value="CSC1/OSCA1-like_7TM"/>
</dbReference>
<dbReference type="FunCoup" id="A0A1Y2GT14">
    <property type="interactions" value="60"/>
</dbReference>
<evidence type="ECO:0000256" key="4">
    <source>
        <dbReference type="ARBA" id="ARBA00022692"/>
    </source>
</evidence>
<feature type="transmembrane region" description="Helical" evidence="8">
    <location>
        <begin position="412"/>
        <end position="440"/>
    </location>
</feature>
<dbReference type="Pfam" id="PF02714">
    <property type="entry name" value="RSN1_7TM"/>
    <property type="match status" value="1"/>
</dbReference>
<dbReference type="Pfam" id="PF14703">
    <property type="entry name" value="PHM7_cyt"/>
    <property type="match status" value="1"/>
</dbReference>
<dbReference type="PANTHER" id="PTHR13018">
    <property type="entry name" value="PROBABLE MEMBRANE PROTEIN DUF221-RELATED"/>
    <property type="match status" value="1"/>
</dbReference>
<feature type="compositionally biased region" description="Low complexity" evidence="7">
    <location>
        <begin position="838"/>
        <end position="865"/>
    </location>
</feature>
<feature type="region of interest" description="Disordered" evidence="7">
    <location>
        <begin position="724"/>
        <end position="803"/>
    </location>
</feature>
<keyword evidence="4 8" id="KW-0812">Transmembrane</keyword>
<feature type="domain" description="CSC1/OSCA1-like cytosolic" evidence="12">
    <location>
        <begin position="87"/>
        <end position="256"/>
    </location>
</feature>
<protein>
    <recommendedName>
        <fullName evidence="15">DUF221-domain-containing protein</fullName>
    </recommendedName>
</protein>
<evidence type="ECO:0000256" key="3">
    <source>
        <dbReference type="ARBA" id="ARBA00022448"/>
    </source>
</evidence>
<evidence type="ECO:0000313" key="14">
    <source>
        <dbReference type="Proteomes" id="UP000193648"/>
    </source>
</evidence>
<reference evidence="13 14" key="1">
    <citation type="submission" date="2016-07" db="EMBL/GenBank/DDBJ databases">
        <title>Pervasive Adenine N6-methylation of Active Genes in Fungi.</title>
        <authorList>
            <consortium name="DOE Joint Genome Institute"/>
            <person name="Mondo S.J."/>
            <person name="Dannebaum R.O."/>
            <person name="Kuo R.C."/>
            <person name="Labutti K."/>
            <person name="Haridas S."/>
            <person name="Kuo A."/>
            <person name="Salamov A."/>
            <person name="Ahrendt S.R."/>
            <person name="Lipzen A."/>
            <person name="Sullivan W."/>
            <person name="Andreopoulos W.B."/>
            <person name="Clum A."/>
            <person name="Lindquist E."/>
            <person name="Daum C."/>
            <person name="Ramamoorthy G.K."/>
            <person name="Gryganskyi A."/>
            <person name="Culley D."/>
            <person name="Magnuson J.K."/>
            <person name="James T.Y."/>
            <person name="O'Malley M.A."/>
            <person name="Stajich J.E."/>
            <person name="Spatafora J.W."/>
            <person name="Visel A."/>
            <person name="Grigoriev I.V."/>
        </authorList>
    </citation>
    <scope>NUCLEOTIDE SEQUENCE [LARGE SCALE GENOMIC DNA]</scope>
    <source>
        <strain evidence="13 14">NRRL 3116</strain>
    </source>
</reference>
<accession>A0A1Y2GT14</accession>
<dbReference type="Pfam" id="PF13967">
    <property type="entry name" value="RSN1_TM"/>
    <property type="match status" value="1"/>
</dbReference>